<evidence type="ECO:0000256" key="1">
    <source>
        <dbReference type="ARBA" id="ARBA00004479"/>
    </source>
</evidence>
<feature type="region of interest" description="Disordered" evidence="9">
    <location>
        <begin position="539"/>
        <end position="585"/>
    </location>
</feature>
<dbReference type="SMART" id="SM00060">
    <property type="entry name" value="FN3"/>
    <property type="match status" value="2"/>
</dbReference>
<protein>
    <submittedName>
        <fullName evidence="14">Cytokine receptor common subunit beta</fullName>
    </submittedName>
</protein>
<evidence type="ECO:0000256" key="9">
    <source>
        <dbReference type="SAM" id="MobiDB-lite"/>
    </source>
</evidence>
<dbReference type="RefSeq" id="XP_006865343.1">
    <property type="nucleotide sequence ID" value="XM_006865281.1"/>
</dbReference>
<feature type="transmembrane region" description="Helical" evidence="10">
    <location>
        <begin position="442"/>
        <end position="468"/>
    </location>
</feature>
<dbReference type="Pfam" id="PF09240">
    <property type="entry name" value="IL6Ra-bind"/>
    <property type="match status" value="1"/>
</dbReference>
<dbReference type="PROSITE" id="PS01355">
    <property type="entry name" value="HEMATOPO_REC_S_F1"/>
    <property type="match status" value="1"/>
</dbReference>
<keyword evidence="2 10" id="KW-0812">Transmembrane</keyword>
<feature type="signal peptide" evidence="11">
    <location>
        <begin position="1"/>
        <end position="24"/>
    </location>
</feature>
<dbReference type="GO" id="GO:0004896">
    <property type="term" value="F:cytokine receptor activity"/>
    <property type="evidence" value="ECO:0007669"/>
    <property type="project" value="InterPro"/>
</dbReference>
<evidence type="ECO:0000256" key="7">
    <source>
        <dbReference type="ARBA" id="ARBA00023170"/>
    </source>
</evidence>
<accession>A0A9B0TI58</accession>
<dbReference type="GeneID" id="102834963"/>
<keyword evidence="3 11" id="KW-0732">Signal</keyword>
<keyword evidence="5 10" id="KW-0472">Membrane</keyword>
<sequence length="883" mass="96642">MALVQGLLPTVLLTLCWATSKGRAQETVPLKSLRCFNDYNSHIKCRWTDTEAGQRLINVTLYHRVNNDHPQPVSCKLSDDEPWSDCPSSPCVPRSCVIHQKNFALGLNDYFSFQPNRPLGAQLSVTLTQHVQPPAPQDLLVSVAGDRFLLTWKVNPGGNQTSWLSDWHLESELAYRRHQDSWEDATTLYSNSSQASLGPEHLVPNSGYVARVRTWLAPGTGLSGRPSEWSSEVNWNSQPGDEAQPQNLQCLFNGIDVLSCSWEVKSEVSHSIPFTLFYKPSPEAGEKECSPVLKENISNTYTRYRCKIPVLDPRTHDQYTVSVQPKMVEKLIKSSNHIQVDRPTLNVTKNEDSYFLHWEAQKQYFSHIAYTFEVQYRKDTVSWEESKTQPLVNAHSMALPPLEPSTRYWARVRAKVKPDGYNGIWSEWSEELSWDTESVLPMWVLALILVVITLVLLPALRFCCIYGYRLNQKWKEKIPNPSKSHLFKNGSAGLQLPDNTPVFNSDSLLPKEPCGSHLLKPEGAYPIYCGDSEVSPLTTENPQKACDSLSAPDSTQTAWKTKKQTPDPLPSLSAPSARPESQTSGFDFNGPYLGSPHSCSLPDIWGQLASPTMDRMGKPPPAGSLEYLCLPEGGQVQLVPLAQAMKQSQAIGVDLGPSSGSEGEGPVLPLPGPTVGACGTKDSPVAPPTDAGDPEDHVRTSGYVTTSDLVFTTPPEASSVSLVPPLDLSSHENTSFCPGLASEAPGAPSPQQSGFEGYVGLPPTMSQSPKSPFGSPTFPVPSSPILSVGAPQTHELPVSPHPEGLLVLHQVGDYCFLPGVGPGPLSPRSKPSSPSPHSEKGGIDQVLPAKKPVGPAMPQVPAVQLFKAMKQQDYLLMPPREVR</sequence>
<dbReference type="CTD" id="1439"/>
<feature type="chain" id="PRO_5039499872" evidence="11">
    <location>
        <begin position="25"/>
        <end position="883"/>
    </location>
</feature>
<evidence type="ECO:0000256" key="6">
    <source>
        <dbReference type="ARBA" id="ARBA00023157"/>
    </source>
</evidence>
<gene>
    <name evidence="14" type="primary">CSF2RB</name>
</gene>
<dbReference type="InterPro" id="IPR003961">
    <property type="entry name" value="FN3_dom"/>
</dbReference>
<dbReference type="PANTHER" id="PTHR23037">
    <property type="entry name" value="CYTOKINE RECEPTOR"/>
    <property type="match status" value="1"/>
</dbReference>
<evidence type="ECO:0000256" key="4">
    <source>
        <dbReference type="ARBA" id="ARBA00022989"/>
    </source>
</evidence>
<feature type="compositionally biased region" description="Low complexity" evidence="9">
    <location>
        <begin position="826"/>
        <end position="836"/>
    </location>
</feature>
<evidence type="ECO:0000256" key="3">
    <source>
        <dbReference type="ARBA" id="ARBA00022729"/>
    </source>
</evidence>
<evidence type="ECO:0000256" key="10">
    <source>
        <dbReference type="SAM" id="Phobius"/>
    </source>
</evidence>
<dbReference type="AlphaFoldDB" id="A0A9B0TI58"/>
<keyword evidence="6" id="KW-1015">Disulfide bond</keyword>
<dbReference type="GO" id="GO:0009897">
    <property type="term" value="C:external side of plasma membrane"/>
    <property type="evidence" value="ECO:0007669"/>
    <property type="project" value="TreeGrafter"/>
</dbReference>
<comment type="subcellular location">
    <subcellularLocation>
        <location evidence="1">Membrane</location>
        <topology evidence="1">Single-pass type I membrane protein</topology>
    </subcellularLocation>
</comment>
<keyword evidence="8" id="KW-0325">Glycoprotein</keyword>
<proteinExistence type="predicted"/>
<keyword evidence="4 10" id="KW-1133">Transmembrane helix</keyword>
<feature type="region of interest" description="Disordered" evidence="9">
    <location>
        <begin position="822"/>
        <end position="854"/>
    </location>
</feature>
<dbReference type="InterPro" id="IPR015321">
    <property type="entry name" value="TypeI_recpt_CBD"/>
</dbReference>
<keyword evidence="13" id="KW-1185">Reference proteome</keyword>
<feature type="region of interest" description="Disordered" evidence="9">
    <location>
        <begin position="677"/>
        <end position="697"/>
    </location>
</feature>
<evidence type="ECO:0000256" key="8">
    <source>
        <dbReference type="ARBA" id="ARBA00023180"/>
    </source>
</evidence>
<dbReference type="SUPFAM" id="SSF49265">
    <property type="entry name" value="Fibronectin type III"/>
    <property type="match status" value="4"/>
</dbReference>
<dbReference type="Pfam" id="PF21460">
    <property type="entry name" value="IL3Rb_N"/>
    <property type="match status" value="1"/>
</dbReference>
<dbReference type="InterPro" id="IPR036116">
    <property type="entry name" value="FN3_sf"/>
</dbReference>
<keyword evidence="7 14" id="KW-0675">Receptor</keyword>
<dbReference type="InterPro" id="IPR003531">
    <property type="entry name" value="Hempt_rcpt_S_F1_CS"/>
</dbReference>
<feature type="domain" description="Fibronectin type-III" evidence="12">
    <location>
        <begin position="339"/>
        <end position="439"/>
    </location>
</feature>
<evidence type="ECO:0000259" key="12">
    <source>
        <dbReference type="PROSITE" id="PS50853"/>
    </source>
</evidence>
<name>A0A9B0TI58_CHRAS</name>
<evidence type="ECO:0000256" key="5">
    <source>
        <dbReference type="ARBA" id="ARBA00023136"/>
    </source>
</evidence>
<dbReference type="InterPro" id="IPR013783">
    <property type="entry name" value="Ig-like_fold"/>
</dbReference>
<dbReference type="PANTHER" id="PTHR23037:SF22">
    <property type="entry name" value="CYTOKINE RECEPTOR COMMON SUBUNIT BETA"/>
    <property type="match status" value="1"/>
</dbReference>
<dbReference type="Proteomes" id="UP000504623">
    <property type="component" value="Unplaced"/>
</dbReference>
<evidence type="ECO:0000313" key="14">
    <source>
        <dbReference type="RefSeq" id="XP_006865343.1"/>
    </source>
</evidence>
<dbReference type="PROSITE" id="PS50853">
    <property type="entry name" value="FN3"/>
    <property type="match status" value="2"/>
</dbReference>
<dbReference type="CDD" id="cd00063">
    <property type="entry name" value="FN3"/>
    <property type="match status" value="2"/>
</dbReference>
<evidence type="ECO:0000256" key="2">
    <source>
        <dbReference type="ARBA" id="ARBA00022692"/>
    </source>
</evidence>
<feature type="domain" description="Fibronectin type-III" evidence="12">
    <location>
        <begin position="135"/>
        <end position="240"/>
    </location>
</feature>
<evidence type="ECO:0000313" key="13">
    <source>
        <dbReference type="Proteomes" id="UP000504623"/>
    </source>
</evidence>
<evidence type="ECO:0000256" key="11">
    <source>
        <dbReference type="SAM" id="SignalP"/>
    </source>
</evidence>
<dbReference type="InterPro" id="IPR048668">
    <property type="entry name" value="IL3RB_N"/>
</dbReference>
<organism evidence="13 14">
    <name type="scientific">Chrysochloris asiatica</name>
    <name type="common">Cape golden mole</name>
    <dbReference type="NCBI Taxonomy" id="185453"/>
    <lineage>
        <taxon>Eukaryota</taxon>
        <taxon>Metazoa</taxon>
        <taxon>Chordata</taxon>
        <taxon>Craniata</taxon>
        <taxon>Vertebrata</taxon>
        <taxon>Euteleostomi</taxon>
        <taxon>Mammalia</taxon>
        <taxon>Eutheria</taxon>
        <taxon>Afrotheria</taxon>
        <taxon>Chrysochloridae</taxon>
        <taxon>Chrysochlorinae</taxon>
        <taxon>Chrysochloris</taxon>
    </lineage>
</organism>
<dbReference type="OrthoDB" id="8906725at2759"/>
<reference evidence="14" key="1">
    <citation type="submission" date="2025-08" db="UniProtKB">
        <authorList>
            <consortium name="RefSeq"/>
        </authorList>
    </citation>
    <scope>IDENTIFICATION</scope>
    <source>
        <tissue evidence="14">Spleen</tissue>
    </source>
</reference>
<dbReference type="Gene3D" id="2.60.40.10">
    <property type="entry name" value="Immunoglobulins"/>
    <property type="match status" value="4"/>
</dbReference>